<organism evidence="1">
    <name type="scientific">Arundo donax</name>
    <name type="common">Giant reed</name>
    <name type="synonym">Donax arundinaceus</name>
    <dbReference type="NCBI Taxonomy" id="35708"/>
    <lineage>
        <taxon>Eukaryota</taxon>
        <taxon>Viridiplantae</taxon>
        <taxon>Streptophyta</taxon>
        <taxon>Embryophyta</taxon>
        <taxon>Tracheophyta</taxon>
        <taxon>Spermatophyta</taxon>
        <taxon>Magnoliopsida</taxon>
        <taxon>Liliopsida</taxon>
        <taxon>Poales</taxon>
        <taxon>Poaceae</taxon>
        <taxon>PACMAD clade</taxon>
        <taxon>Arundinoideae</taxon>
        <taxon>Arundineae</taxon>
        <taxon>Arundo</taxon>
    </lineage>
</organism>
<sequence>MLFMDVIKCNGVTGYSECKFKCSDLRSHNKNSVYDIRAFYGPLEVTKL</sequence>
<accession>A0A0A9C4D3</accession>
<reference evidence="1" key="2">
    <citation type="journal article" date="2015" name="Data Brief">
        <title>Shoot transcriptome of the giant reed, Arundo donax.</title>
        <authorList>
            <person name="Barrero R.A."/>
            <person name="Guerrero F.D."/>
            <person name="Moolhuijzen P."/>
            <person name="Goolsby J.A."/>
            <person name="Tidwell J."/>
            <person name="Bellgard S.E."/>
            <person name="Bellgard M.I."/>
        </authorList>
    </citation>
    <scope>NUCLEOTIDE SEQUENCE</scope>
    <source>
        <tissue evidence="1">Shoot tissue taken approximately 20 cm above the soil surface</tissue>
    </source>
</reference>
<protein>
    <submittedName>
        <fullName evidence="1">Uncharacterized protein</fullName>
    </submittedName>
</protein>
<evidence type="ECO:0000313" key="1">
    <source>
        <dbReference type="EMBL" id="JAD66402.1"/>
    </source>
</evidence>
<dbReference type="AlphaFoldDB" id="A0A0A9C4D3"/>
<reference evidence="1" key="1">
    <citation type="submission" date="2014-09" db="EMBL/GenBank/DDBJ databases">
        <authorList>
            <person name="Magalhaes I.L.F."/>
            <person name="Oliveira U."/>
            <person name="Santos F.R."/>
            <person name="Vidigal T.H.D.A."/>
            <person name="Brescovit A.D."/>
            <person name="Santos A.J."/>
        </authorList>
    </citation>
    <scope>NUCLEOTIDE SEQUENCE</scope>
    <source>
        <tissue evidence="1">Shoot tissue taken approximately 20 cm above the soil surface</tissue>
    </source>
</reference>
<name>A0A0A9C4D3_ARUDO</name>
<proteinExistence type="predicted"/>
<dbReference type="EMBL" id="GBRH01231493">
    <property type="protein sequence ID" value="JAD66402.1"/>
    <property type="molecule type" value="Transcribed_RNA"/>
</dbReference>